<dbReference type="Proteomes" id="UP001239265">
    <property type="component" value="Unassembled WGS sequence"/>
</dbReference>
<organism evidence="1 2">
    <name type="scientific">Elizabethkingia miricola</name>
    <name type="common">Chryseobacterium miricola</name>
    <dbReference type="NCBI Taxonomy" id="172045"/>
    <lineage>
        <taxon>Bacteria</taxon>
        <taxon>Pseudomonadati</taxon>
        <taxon>Bacteroidota</taxon>
        <taxon>Flavobacteriia</taxon>
        <taxon>Flavobacteriales</taxon>
        <taxon>Weeksellaceae</taxon>
        <taxon>Elizabethkingia</taxon>
    </lineage>
</organism>
<evidence type="ECO:0008006" key="3">
    <source>
        <dbReference type="Google" id="ProtNLM"/>
    </source>
</evidence>
<dbReference type="AlphaFoldDB" id="A0ABD5B402"/>
<gene>
    <name evidence="1" type="ORF">QT385_06960</name>
</gene>
<proteinExistence type="predicted"/>
<accession>A0ABD5B402</accession>
<dbReference type="EMBL" id="JAUCQJ010000002">
    <property type="protein sequence ID" value="MDQ8748371.1"/>
    <property type="molecule type" value="Genomic_DNA"/>
</dbReference>
<comment type="caution">
    <text evidence="1">The sequence shown here is derived from an EMBL/GenBank/DDBJ whole genome shotgun (WGS) entry which is preliminary data.</text>
</comment>
<name>A0ABD5B402_ELIMR</name>
<reference evidence="1 2" key="1">
    <citation type="submission" date="2023-06" db="EMBL/GenBank/DDBJ databases">
        <title>Nosocomial Elizabethkingia miricola genome.</title>
        <authorList>
            <person name="Morgado S."/>
            <person name="Fonseca E."/>
            <person name="Freitas F."/>
            <person name="Vicente A.C."/>
        </authorList>
    </citation>
    <scope>NUCLEOTIDE SEQUENCE [LARGE SCALE GENOMIC DNA]</scope>
    <source>
        <strain evidence="1 2">EM15</strain>
    </source>
</reference>
<dbReference type="RefSeq" id="WP_309046319.1">
    <property type="nucleotide sequence ID" value="NZ_JAUCQJ010000002.1"/>
</dbReference>
<evidence type="ECO:0000313" key="1">
    <source>
        <dbReference type="EMBL" id="MDQ8748371.1"/>
    </source>
</evidence>
<sequence length="106" mass="12252">MKTLKERLRGLFDLTSKDETAEELYILLDDYISSVAVRLEREYHFKDFDTDEDLGGDCFIVPPSKGEFYVTHKGIYEVLNVTHVYDSSKRAGTIYMKKARQFKSAG</sequence>
<evidence type="ECO:0000313" key="2">
    <source>
        <dbReference type="Proteomes" id="UP001239265"/>
    </source>
</evidence>
<protein>
    <recommendedName>
        <fullName evidence="3">Phage gp6-like head-tail connector protein</fullName>
    </recommendedName>
</protein>